<evidence type="ECO:0000256" key="1">
    <source>
        <dbReference type="SAM" id="Phobius"/>
    </source>
</evidence>
<evidence type="ECO:0008006" key="4">
    <source>
        <dbReference type="Google" id="ProtNLM"/>
    </source>
</evidence>
<comment type="caution">
    <text evidence="2">The sequence shown here is derived from an EMBL/GenBank/DDBJ whole genome shotgun (WGS) entry which is preliminary data.</text>
</comment>
<feature type="transmembrane region" description="Helical" evidence="1">
    <location>
        <begin position="90"/>
        <end position="113"/>
    </location>
</feature>
<dbReference type="AlphaFoldDB" id="A0A397NGS1"/>
<dbReference type="EMBL" id="QXDC01000005">
    <property type="protein sequence ID" value="RIA36690.1"/>
    <property type="molecule type" value="Genomic_DNA"/>
</dbReference>
<evidence type="ECO:0000313" key="2">
    <source>
        <dbReference type="EMBL" id="RIA36690.1"/>
    </source>
</evidence>
<proteinExistence type="predicted"/>
<keyword evidence="3" id="KW-1185">Reference proteome</keyword>
<dbReference type="Proteomes" id="UP000266568">
    <property type="component" value="Unassembled WGS sequence"/>
</dbReference>
<organism evidence="2 3">
    <name type="scientific">Hephaestia caeni</name>
    <dbReference type="NCBI Taxonomy" id="645617"/>
    <lineage>
        <taxon>Bacteria</taxon>
        <taxon>Pseudomonadati</taxon>
        <taxon>Pseudomonadota</taxon>
        <taxon>Alphaproteobacteria</taxon>
        <taxon>Sphingomonadales</taxon>
        <taxon>Sphingomonadaceae</taxon>
        <taxon>Hephaestia</taxon>
    </lineage>
</organism>
<keyword evidence="1" id="KW-1133">Transmembrane helix</keyword>
<evidence type="ECO:0000313" key="3">
    <source>
        <dbReference type="Proteomes" id="UP000266568"/>
    </source>
</evidence>
<name>A0A397NGS1_9SPHN</name>
<dbReference type="RefSeq" id="WP_119037402.1">
    <property type="nucleotide sequence ID" value="NZ_QXDC01000005.1"/>
</dbReference>
<gene>
    <name evidence="2" type="ORF">DFR49_3974</name>
</gene>
<keyword evidence="1" id="KW-0812">Transmembrane</keyword>
<feature type="transmembrane region" description="Helical" evidence="1">
    <location>
        <begin position="57"/>
        <end position="84"/>
    </location>
</feature>
<accession>A0A397NGS1</accession>
<keyword evidence="1" id="KW-0472">Membrane</keyword>
<protein>
    <recommendedName>
        <fullName evidence="4">Superfamily III holin-X</fullName>
    </recommendedName>
</protein>
<sequence length="126" mass="13205">MADGGEDGGAPATEAPPGDESLRTLFQRLIADTRDFVRAEVARRRAQVLRRAVESRYAVIVAASSLLLAQAAVIVMMTGLLFILAAQVGFGWATVIVTIGGLIVAAIMARVALALLRGAIGKDDDD</sequence>
<reference evidence="2 3" key="1">
    <citation type="submission" date="2018-08" db="EMBL/GenBank/DDBJ databases">
        <title>Genomic Encyclopedia of Type Strains, Phase IV (KMG-IV): sequencing the most valuable type-strain genomes for metagenomic binning, comparative biology and taxonomic classification.</title>
        <authorList>
            <person name="Goeker M."/>
        </authorList>
    </citation>
    <scope>NUCLEOTIDE SEQUENCE [LARGE SCALE GENOMIC DNA]</scope>
    <source>
        <strain evidence="2 3">DSM 25527</strain>
    </source>
</reference>